<accession>A0A151WQ88</accession>
<dbReference type="Proteomes" id="UP000075809">
    <property type="component" value="Unassembled WGS sequence"/>
</dbReference>
<evidence type="ECO:0000313" key="1">
    <source>
        <dbReference type="EMBL" id="KYQ49971.1"/>
    </source>
</evidence>
<name>A0A151WQ88_9HYME</name>
<evidence type="ECO:0000313" key="2">
    <source>
        <dbReference type="Proteomes" id="UP000075809"/>
    </source>
</evidence>
<reference evidence="1 2" key="1">
    <citation type="submission" date="2015-09" db="EMBL/GenBank/DDBJ databases">
        <title>Trachymyrmex zeteki WGS genome.</title>
        <authorList>
            <person name="Nygaard S."/>
            <person name="Hu H."/>
            <person name="Boomsma J."/>
            <person name="Zhang G."/>
        </authorList>
    </citation>
    <scope>NUCLEOTIDE SEQUENCE [LARGE SCALE GENOMIC DNA]</scope>
    <source>
        <strain evidence="1">Tzet28-1</strain>
        <tissue evidence="1">Whole body</tissue>
    </source>
</reference>
<proteinExistence type="predicted"/>
<organism evidence="1 2">
    <name type="scientific">Mycetomoellerius zeteki</name>
    <dbReference type="NCBI Taxonomy" id="64791"/>
    <lineage>
        <taxon>Eukaryota</taxon>
        <taxon>Metazoa</taxon>
        <taxon>Ecdysozoa</taxon>
        <taxon>Arthropoda</taxon>
        <taxon>Hexapoda</taxon>
        <taxon>Insecta</taxon>
        <taxon>Pterygota</taxon>
        <taxon>Neoptera</taxon>
        <taxon>Endopterygota</taxon>
        <taxon>Hymenoptera</taxon>
        <taxon>Apocrita</taxon>
        <taxon>Aculeata</taxon>
        <taxon>Formicoidea</taxon>
        <taxon>Formicidae</taxon>
        <taxon>Myrmicinae</taxon>
        <taxon>Mycetomoellerius</taxon>
    </lineage>
</organism>
<feature type="non-terminal residue" evidence="1">
    <location>
        <position position="1"/>
    </location>
</feature>
<sequence>KNIRTVAKYSDCAHCALKTYPYPHEKCILEESCEKGKRRSGMNHPWTNGRFSFFSLSRIKRTTTASRRVPSAPEKFRSLPSAAFSAQRQQVEKRRLQVEQIGEPSQAGKQACRGRQAGRQATRDFWDALYMVASHRSMVRCGKGHGDGDEGASARAKGDMGGDPLYVAHRRCLAFVRCRSLGV</sequence>
<dbReference type="AlphaFoldDB" id="A0A151WQ88"/>
<protein>
    <submittedName>
        <fullName evidence="1">Uncharacterized protein</fullName>
    </submittedName>
</protein>
<dbReference type="EMBL" id="KQ982850">
    <property type="protein sequence ID" value="KYQ49971.1"/>
    <property type="molecule type" value="Genomic_DNA"/>
</dbReference>
<keyword evidence="2" id="KW-1185">Reference proteome</keyword>
<gene>
    <name evidence="1" type="ORF">ALC60_10994</name>
</gene>